<dbReference type="AlphaFoldDB" id="A0A1N6G5J0"/>
<keyword evidence="4" id="KW-1185">Reference proteome</keyword>
<evidence type="ECO:0008006" key="5">
    <source>
        <dbReference type="Google" id="ProtNLM"/>
    </source>
</evidence>
<evidence type="ECO:0000313" key="3">
    <source>
        <dbReference type="EMBL" id="SIO02662.1"/>
    </source>
</evidence>
<keyword evidence="2" id="KW-0812">Transmembrane</keyword>
<evidence type="ECO:0000256" key="1">
    <source>
        <dbReference type="SAM" id="MobiDB-lite"/>
    </source>
</evidence>
<feature type="compositionally biased region" description="Low complexity" evidence="1">
    <location>
        <begin position="172"/>
        <end position="193"/>
    </location>
</feature>
<dbReference type="eggNOG" id="COG2165">
    <property type="taxonomic scope" value="Bacteria"/>
</dbReference>
<name>A0A1N6G5J0_9PROT</name>
<keyword evidence="2" id="KW-0472">Membrane</keyword>
<protein>
    <recommendedName>
        <fullName evidence="5">Type II secretory pathway, pseudopilin PulG</fullName>
    </recommendedName>
</protein>
<gene>
    <name evidence="3" type="ORF">SAMN02743940_0555</name>
</gene>
<dbReference type="STRING" id="44575.SAMN05216419_100554"/>
<feature type="region of interest" description="Disordered" evidence="1">
    <location>
        <begin position="167"/>
        <end position="234"/>
    </location>
</feature>
<evidence type="ECO:0000313" key="4">
    <source>
        <dbReference type="Proteomes" id="UP000185062"/>
    </source>
</evidence>
<sequence>MISSEKGFIYIWALFAVALAGIVMAGTGQVWQTKSQRDKEKELLFIGEQFQKAITSYYDSSPGGAKKYPESLEKLLEDDRFPTTRRHLRKIFLDPMTNSYEWGLIAEPVPERAGSEMSLSRANVGIIGVYSLSDQSPIKIGGFPEDLASFSEAVTYQDWQFVYTQGGAEQKSSSGKGSGASSPSSGSPFSSGSNSGGAPSGSPFSSGSDSGGASSGSPFSSGSDSGGASSGPSF</sequence>
<accession>A0A1N6G5J0</accession>
<evidence type="ECO:0000256" key="2">
    <source>
        <dbReference type="SAM" id="Phobius"/>
    </source>
</evidence>
<dbReference type="RefSeq" id="WP_051537514.1">
    <property type="nucleotide sequence ID" value="NZ_FSRO01000001.1"/>
</dbReference>
<organism evidence="3 4">
    <name type="scientific">Nitrosomonas cryotolerans ATCC 49181</name>
    <dbReference type="NCBI Taxonomy" id="1131553"/>
    <lineage>
        <taxon>Bacteria</taxon>
        <taxon>Pseudomonadati</taxon>
        <taxon>Pseudomonadota</taxon>
        <taxon>Betaproteobacteria</taxon>
        <taxon>Nitrosomonadales</taxon>
        <taxon>Nitrosomonadaceae</taxon>
        <taxon>Nitrosomonas</taxon>
    </lineage>
</organism>
<keyword evidence="2" id="KW-1133">Transmembrane helix</keyword>
<reference evidence="3 4" key="1">
    <citation type="submission" date="2016-12" db="EMBL/GenBank/DDBJ databases">
        <authorList>
            <person name="Song W.-J."/>
            <person name="Kurnit D.M."/>
        </authorList>
    </citation>
    <scope>NUCLEOTIDE SEQUENCE [LARGE SCALE GENOMIC DNA]</scope>
    <source>
        <strain evidence="3 4">ATCC 49181</strain>
    </source>
</reference>
<proteinExistence type="predicted"/>
<dbReference type="EMBL" id="FSRO01000001">
    <property type="protein sequence ID" value="SIO02662.1"/>
    <property type="molecule type" value="Genomic_DNA"/>
</dbReference>
<feature type="transmembrane region" description="Helical" evidence="2">
    <location>
        <begin position="7"/>
        <end position="31"/>
    </location>
</feature>
<dbReference type="Proteomes" id="UP000185062">
    <property type="component" value="Unassembled WGS sequence"/>
</dbReference>
<feature type="compositionally biased region" description="Gly residues" evidence="1">
    <location>
        <begin position="224"/>
        <end position="234"/>
    </location>
</feature>